<dbReference type="RefSeq" id="WP_123746686.1">
    <property type="nucleotide sequence ID" value="NZ_RJKM01000001.1"/>
</dbReference>
<dbReference type="Proteomes" id="UP000268727">
    <property type="component" value="Unassembled WGS sequence"/>
</dbReference>
<dbReference type="SUPFAM" id="SSF55729">
    <property type="entry name" value="Acyl-CoA N-acyltransferases (Nat)"/>
    <property type="match status" value="1"/>
</dbReference>
<comment type="caution">
    <text evidence="4">The sequence shown here is derived from an EMBL/GenBank/DDBJ whole genome shotgun (WGS) entry which is preliminary data.</text>
</comment>
<keyword evidence="5" id="KW-1185">Reference proteome</keyword>
<organism evidence="4 5">
    <name type="scientific">Saccharothrix texasensis</name>
    <dbReference type="NCBI Taxonomy" id="103734"/>
    <lineage>
        <taxon>Bacteria</taxon>
        <taxon>Bacillati</taxon>
        <taxon>Actinomycetota</taxon>
        <taxon>Actinomycetes</taxon>
        <taxon>Pseudonocardiales</taxon>
        <taxon>Pseudonocardiaceae</taxon>
        <taxon>Saccharothrix</taxon>
    </lineage>
</organism>
<reference evidence="4 5" key="1">
    <citation type="submission" date="2018-11" db="EMBL/GenBank/DDBJ databases">
        <title>Sequencing the genomes of 1000 actinobacteria strains.</title>
        <authorList>
            <person name="Klenk H.-P."/>
        </authorList>
    </citation>
    <scope>NUCLEOTIDE SEQUENCE [LARGE SCALE GENOMIC DNA]</scope>
    <source>
        <strain evidence="4 5">DSM 44231</strain>
    </source>
</reference>
<evidence type="ECO:0000256" key="1">
    <source>
        <dbReference type="ARBA" id="ARBA00022679"/>
    </source>
</evidence>
<accession>A0A3N1HGI4</accession>
<dbReference type="CDD" id="cd04301">
    <property type="entry name" value="NAT_SF"/>
    <property type="match status" value="1"/>
</dbReference>
<sequence>MDFRPALPDELPLLPPIERACGEPFRDFGMPEIADDDPMPVSALARLHVWVAADPDPVAWIAVEVLTEDRAAHVEQVCVHPDHARRGIGAALLDHVERWAAARGLAALTLTTFRDIPWNAPYYRRLGFREVAVLSPGLTAVVAAEAARGLDPATRVCLRRPLRDGAARDTGRVR</sequence>
<dbReference type="GO" id="GO:0016747">
    <property type="term" value="F:acyltransferase activity, transferring groups other than amino-acyl groups"/>
    <property type="evidence" value="ECO:0007669"/>
    <property type="project" value="InterPro"/>
</dbReference>
<gene>
    <name evidence="4" type="ORF">EDD40_7041</name>
</gene>
<protein>
    <submittedName>
        <fullName evidence="4">Acetyltransferase (GNAT) family protein</fullName>
    </submittedName>
</protein>
<proteinExistence type="predicted"/>
<keyword evidence="1 4" id="KW-0808">Transferase</keyword>
<dbReference type="PROSITE" id="PS51186">
    <property type="entry name" value="GNAT"/>
    <property type="match status" value="1"/>
</dbReference>
<feature type="domain" description="N-acetyltransferase" evidence="3">
    <location>
        <begin position="1"/>
        <end position="148"/>
    </location>
</feature>
<evidence type="ECO:0000256" key="2">
    <source>
        <dbReference type="ARBA" id="ARBA00023315"/>
    </source>
</evidence>
<dbReference type="InterPro" id="IPR000182">
    <property type="entry name" value="GNAT_dom"/>
</dbReference>
<dbReference type="Pfam" id="PF00583">
    <property type="entry name" value="Acetyltransf_1"/>
    <property type="match status" value="1"/>
</dbReference>
<dbReference type="Gene3D" id="3.40.630.30">
    <property type="match status" value="1"/>
</dbReference>
<evidence type="ECO:0000313" key="5">
    <source>
        <dbReference type="Proteomes" id="UP000268727"/>
    </source>
</evidence>
<keyword evidence="2" id="KW-0012">Acyltransferase</keyword>
<evidence type="ECO:0000259" key="3">
    <source>
        <dbReference type="PROSITE" id="PS51186"/>
    </source>
</evidence>
<evidence type="ECO:0000313" key="4">
    <source>
        <dbReference type="EMBL" id="ROP41605.1"/>
    </source>
</evidence>
<dbReference type="AlphaFoldDB" id="A0A3N1HGI4"/>
<dbReference type="PANTHER" id="PTHR43800">
    <property type="entry name" value="PEPTIDYL-LYSINE N-ACETYLTRANSFERASE YJAB"/>
    <property type="match status" value="1"/>
</dbReference>
<name>A0A3N1HGI4_9PSEU</name>
<dbReference type="EMBL" id="RJKM01000001">
    <property type="protein sequence ID" value="ROP41605.1"/>
    <property type="molecule type" value="Genomic_DNA"/>
</dbReference>
<dbReference type="OrthoDB" id="572496at2"/>
<dbReference type="PANTHER" id="PTHR43800:SF1">
    <property type="entry name" value="PEPTIDYL-LYSINE N-ACETYLTRANSFERASE YJAB"/>
    <property type="match status" value="1"/>
</dbReference>
<dbReference type="InterPro" id="IPR016181">
    <property type="entry name" value="Acyl_CoA_acyltransferase"/>
</dbReference>